<dbReference type="GO" id="GO:0005737">
    <property type="term" value="C:cytoplasm"/>
    <property type="evidence" value="ECO:0007669"/>
    <property type="project" value="TreeGrafter"/>
</dbReference>
<name>A0A516SDH0_9NEIS</name>
<dbReference type="Pfam" id="PF13302">
    <property type="entry name" value="Acetyltransf_3"/>
    <property type="match status" value="1"/>
</dbReference>
<keyword evidence="2" id="KW-0808">Transferase</keyword>
<evidence type="ECO:0000313" key="3">
    <source>
        <dbReference type="Proteomes" id="UP000317550"/>
    </source>
</evidence>
<dbReference type="InterPro" id="IPR016181">
    <property type="entry name" value="Acyl_CoA_acyltransferase"/>
</dbReference>
<dbReference type="PROSITE" id="PS51186">
    <property type="entry name" value="GNAT"/>
    <property type="match status" value="1"/>
</dbReference>
<dbReference type="Gene3D" id="3.40.630.30">
    <property type="match status" value="1"/>
</dbReference>
<dbReference type="PANTHER" id="PTHR43441:SF2">
    <property type="entry name" value="FAMILY ACETYLTRANSFERASE, PUTATIVE (AFU_ORTHOLOGUE AFUA_7G00850)-RELATED"/>
    <property type="match status" value="1"/>
</dbReference>
<protein>
    <submittedName>
        <fullName evidence="2">GNAT family N-acetyltransferase</fullName>
    </submittedName>
</protein>
<dbReference type="AlphaFoldDB" id="A0A516SDH0"/>
<reference evidence="3" key="1">
    <citation type="submission" date="2019-07" db="EMBL/GenBank/DDBJ databases">
        <title>Chitinimonas sp. nov., isolated from Ny-Alesund, arctica soil.</title>
        <authorList>
            <person name="Xu Q."/>
            <person name="Peng F."/>
        </authorList>
    </citation>
    <scope>NUCLEOTIDE SEQUENCE [LARGE SCALE GENOMIC DNA]</scope>
    <source>
        <strain evidence="3">R3-44</strain>
    </source>
</reference>
<dbReference type="EMBL" id="CP041730">
    <property type="protein sequence ID" value="QDQ26189.1"/>
    <property type="molecule type" value="Genomic_DNA"/>
</dbReference>
<keyword evidence="3" id="KW-1185">Reference proteome</keyword>
<evidence type="ECO:0000313" key="2">
    <source>
        <dbReference type="EMBL" id="QDQ26189.1"/>
    </source>
</evidence>
<organism evidence="2 3">
    <name type="scientific">Chitinimonas arctica</name>
    <dbReference type="NCBI Taxonomy" id="2594795"/>
    <lineage>
        <taxon>Bacteria</taxon>
        <taxon>Pseudomonadati</taxon>
        <taxon>Pseudomonadota</taxon>
        <taxon>Betaproteobacteria</taxon>
        <taxon>Neisseriales</taxon>
        <taxon>Chitinibacteraceae</taxon>
        <taxon>Chitinimonas</taxon>
    </lineage>
</organism>
<gene>
    <name evidence="2" type="ORF">FNU76_07355</name>
</gene>
<dbReference type="InterPro" id="IPR000182">
    <property type="entry name" value="GNAT_dom"/>
</dbReference>
<dbReference type="InterPro" id="IPR051908">
    <property type="entry name" value="Ribosomal_N-acetyltransferase"/>
</dbReference>
<dbReference type="GO" id="GO:0008999">
    <property type="term" value="F:protein-N-terminal-alanine acetyltransferase activity"/>
    <property type="evidence" value="ECO:0007669"/>
    <property type="project" value="TreeGrafter"/>
</dbReference>
<dbReference type="KEGG" id="cari:FNU76_07355"/>
<dbReference type="SUPFAM" id="SSF55729">
    <property type="entry name" value="Acyl-CoA N-acyltransferases (Nat)"/>
    <property type="match status" value="1"/>
</dbReference>
<proteinExistence type="predicted"/>
<dbReference type="Proteomes" id="UP000317550">
    <property type="component" value="Chromosome"/>
</dbReference>
<dbReference type="GO" id="GO:1990189">
    <property type="term" value="F:protein N-terminal-serine acetyltransferase activity"/>
    <property type="evidence" value="ECO:0007669"/>
    <property type="project" value="TreeGrafter"/>
</dbReference>
<evidence type="ECO:0000259" key="1">
    <source>
        <dbReference type="PROSITE" id="PS51186"/>
    </source>
</evidence>
<sequence>MSAANTVLSTQRLTLEPLTAAHAPLLLDGLNDPSLYQFIPQNPPASLEALTARFQRLESRSSPDGAEWWLNWAVRLGTDGAYIGQVQATVNEDNVASMSWFVFAPHQRKGYATEALNKLREHLIGPFMAEAFEIFIDTRNKPSIALAEALGFKREALLPNADNFKGSKSDEYRYGFKPAGAAKAAKPAGKTKR</sequence>
<dbReference type="PANTHER" id="PTHR43441">
    <property type="entry name" value="RIBOSOMAL-PROTEIN-SERINE ACETYLTRANSFERASE"/>
    <property type="match status" value="1"/>
</dbReference>
<accession>A0A516SDH0</accession>
<feature type="domain" description="N-acetyltransferase" evidence="1">
    <location>
        <begin position="13"/>
        <end position="179"/>
    </location>
</feature>
<dbReference type="RefSeq" id="WP_144277588.1">
    <property type="nucleotide sequence ID" value="NZ_CP041730.1"/>
</dbReference>
<dbReference type="OrthoDB" id="4403558at2"/>